<dbReference type="CDD" id="cd00082">
    <property type="entry name" value="HisKA"/>
    <property type="match status" value="1"/>
</dbReference>
<dbReference type="InterPro" id="IPR036890">
    <property type="entry name" value="HATPase_C_sf"/>
</dbReference>
<dbReference type="GO" id="GO:0009927">
    <property type="term" value="F:histidine phosphotransfer kinase activity"/>
    <property type="evidence" value="ECO:0007669"/>
    <property type="project" value="TreeGrafter"/>
</dbReference>
<dbReference type="EMBL" id="JAPKNK010000002">
    <property type="protein sequence ID" value="MCX5568721.1"/>
    <property type="molecule type" value="Genomic_DNA"/>
</dbReference>
<comment type="caution">
    <text evidence="9">The sequence shown here is derived from an EMBL/GenBank/DDBJ whole genome shotgun (WGS) entry which is preliminary data.</text>
</comment>
<evidence type="ECO:0000256" key="2">
    <source>
        <dbReference type="ARBA" id="ARBA00012438"/>
    </source>
</evidence>
<gene>
    <name evidence="9" type="ORF">OSH07_05920</name>
</gene>
<organism evidence="9 10">
    <name type="scientific">Kaistia nematophila</name>
    <dbReference type="NCBI Taxonomy" id="2994654"/>
    <lineage>
        <taxon>Bacteria</taxon>
        <taxon>Pseudomonadati</taxon>
        <taxon>Pseudomonadota</taxon>
        <taxon>Alphaproteobacteria</taxon>
        <taxon>Hyphomicrobiales</taxon>
        <taxon>Kaistiaceae</taxon>
        <taxon>Kaistia</taxon>
    </lineage>
</organism>
<keyword evidence="7" id="KW-0812">Transmembrane</keyword>
<feature type="transmembrane region" description="Helical" evidence="7">
    <location>
        <begin position="154"/>
        <end position="184"/>
    </location>
</feature>
<evidence type="ECO:0000256" key="1">
    <source>
        <dbReference type="ARBA" id="ARBA00000085"/>
    </source>
</evidence>
<name>A0A9X3DZ55_9HYPH</name>
<dbReference type="PROSITE" id="PS50109">
    <property type="entry name" value="HIS_KIN"/>
    <property type="match status" value="1"/>
</dbReference>
<keyword evidence="3" id="KW-0597">Phosphoprotein</keyword>
<dbReference type="CDD" id="cd00075">
    <property type="entry name" value="HATPase"/>
    <property type="match status" value="1"/>
</dbReference>
<dbReference type="SUPFAM" id="SSF55874">
    <property type="entry name" value="ATPase domain of HSP90 chaperone/DNA topoisomerase II/histidine kinase"/>
    <property type="match status" value="1"/>
</dbReference>
<evidence type="ECO:0000259" key="8">
    <source>
        <dbReference type="PROSITE" id="PS50109"/>
    </source>
</evidence>
<evidence type="ECO:0000256" key="3">
    <source>
        <dbReference type="ARBA" id="ARBA00022553"/>
    </source>
</evidence>
<evidence type="ECO:0000256" key="7">
    <source>
        <dbReference type="SAM" id="Phobius"/>
    </source>
</evidence>
<feature type="domain" description="Histidine kinase" evidence="8">
    <location>
        <begin position="267"/>
        <end position="488"/>
    </location>
</feature>
<dbReference type="InterPro" id="IPR005467">
    <property type="entry name" value="His_kinase_dom"/>
</dbReference>
<keyword evidence="4" id="KW-0808">Transferase</keyword>
<dbReference type="SMART" id="SM00388">
    <property type="entry name" value="HisKA"/>
    <property type="match status" value="1"/>
</dbReference>
<dbReference type="GO" id="GO:0005886">
    <property type="term" value="C:plasma membrane"/>
    <property type="evidence" value="ECO:0007669"/>
    <property type="project" value="TreeGrafter"/>
</dbReference>
<dbReference type="PANTHER" id="PTHR43047">
    <property type="entry name" value="TWO-COMPONENT HISTIDINE PROTEIN KINASE"/>
    <property type="match status" value="1"/>
</dbReference>
<sequence length="511" mass="54255">MQGLTTATFEQEDLPHPSGCHERRRAAASACPEVAFKTGAPAPDSSAINRILLAGYARTRLLCGLVGIGATLLAGFLVSAWLPPASTVVWTAVALCAQTLLTVLCLCFRKPNGLSSRLWTSLFVFAEWLCGLSWAWLLVLLVPEQRVDPAVLQLGVMLAVISAGTTFAAALPAAATAATAPVALTMVVLFAARQAPLYLVLAFLAIATEILFLSLSQRLHRSLRNGVADRTERARLTGELTAARAAAAHSLRIADEANRVRSRFLATVNHELRTPLNAILGFSEVMKNEVLGPMQNGTYRDYAADIHASGSHLLALIDEVLDFSGIEAGRYEREEIPVDLAEIAASCEATVAARALERGQRLTVEAEPDLPKLRADPRGLRQILLHLLSNAVKFAPADGEITVRVGWTAGGGQYVSVSDNGPGIPAAELATVLSPFGRGDHPVRMATPGLGMGLPIAAAITALHGGRFELRSVLGEGTTALATFPRSRVLVPEPMAAAEREGNVLLWRSAS</sequence>
<dbReference type="RefSeq" id="WP_266337689.1">
    <property type="nucleotide sequence ID" value="NZ_JAPKNK010000002.1"/>
</dbReference>
<dbReference type="Pfam" id="PF02518">
    <property type="entry name" value="HATPase_c"/>
    <property type="match status" value="1"/>
</dbReference>
<evidence type="ECO:0000256" key="4">
    <source>
        <dbReference type="ARBA" id="ARBA00022679"/>
    </source>
</evidence>
<dbReference type="InterPro" id="IPR003661">
    <property type="entry name" value="HisK_dim/P_dom"/>
</dbReference>
<dbReference type="Pfam" id="PF00512">
    <property type="entry name" value="HisKA"/>
    <property type="match status" value="1"/>
</dbReference>
<keyword evidence="10" id="KW-1185">Reference proteome</keyword>
<dbReference type="Gene3D" id="1.10.287.130">
    <property type="match status" value="1"/>
</dbReference>
<dbReference type="AlphaFoldDB" id="A0A9X3DZ55"/>
<dbReference type="InterPro" id="IPR004358">
    <property type="entry name" value="Sig_transdc_His_kin-like_C"/>
</dbReference>
<feature type="transmembrane region" description="Helical" evidence="7">
    <location>
        <begin position="61"/>
        <end position="82"/>
    </location>
</feature>
<dbReference type="InterPro" id="IPR036097">
    <property type="entry name" value="HisK_dim/P_sf"/>
</dbReference>
<evidence type="ECO:0000256" key="5">
    <source>
        <dbReference type="ARBA" id="ARBA00022777"/>
    </source>
</evidence>
<evidence type="ECO:0000313" key="9">
    <source>
        <dbReference type="EMBL" id="MCX5568721.1"/>
    </source>
</evidence>
<accession>A0A9X3DZ55</accession>
<dbReference type="SUPFAM" id="SSF47384">
    <property type="entry name" value="Homodimeric domain of signal transducing histidine kinase"/>
    <property type="match status" value="1"/>
</dbReference>
<feature type="transmembrane region" description="Helical" evidence="7">
    <location>
        <begin position="196"/>
        <end position="215"/>
    </location>
</feature>
<comment type="catalytic activity">
    <reaction evidence="1">
        <text>ATP + protein L-histidine = ADP + protein N-phospho-L-histidine.</text>
        <dbReference type="EC" id="2.7.13.3"/>
    </reaction>
</comment>
<keyword evidence="5 9" id="KW-0418">Kinase</keyword>
<keyword evidence="7" id="KW-0472">Membrane</keyword>
<evidence type="ECO:0000313" key="10">
    <source>
        <dbReference type="Proteomes" id="UP001144805"/>
    </source>
</evidence>
<dbReference type="GO" id="GO:0000155">
    <property type="term" value="F:phosphorelay sensor kinase activity"/>
    <property type="evidence" value="ECO:0007669"/>
    <property type="project" value="InterPro"/>
</dbReference>
<proteinExistence type="predicted"/>
<dbReference type="Proteomes" id="UP001144805">
    <property type="component" value="Unassembled WGS sequence"/>
</dbReference>
<feature type="transmembrane region" description="Helical" evidence="7">
    <location>
        <begin position="120"/>
        <end position="142"/>
    </location>
</feature>
<protein>
    <recommendedName>
        <fullName evidence="2">histidine kinase</fullName>
        <ecNumber evidence="2">2.7.13.3</ecNumber>
    </recommendedName>
</protein>
<dbReference type="PANTHER" id="PTHR43047:SF72">
    <property type="entry name" value="OSMOSENSING HISTIDINE PROTEIN KINASE SLN1"/>
    <property type="match status" value="1"/>
</dbReference>
<feature type="region of interest" description="Disordered" evidence="6">
    <location>
        <begin position="1"/>
        <end position="20"/>
    </location>
</feature>
<reference evidence="9" key="1">
    <citation type="submission" date="2022-11" db="EMBL/GenBank/DDBJ databases">
        <title>Biodiversity and phylogenetic relationships of bacteria.</title>
        <authorList>
            <person name="Machado R.A.R."/>
            <person name="Bhat A."/>
            <person name="Loulou A."/>
            <person name="Kallel S."/>
        </authorList>
    </citation>
    <scope>NUCLEOTIDE SEQUENCE</scope>
    <source>
        <strain evidence="9">K-TC2</strain>
    </source>
</reference>
<dbReference type="InterPro" id="IPR003594">
    <property type="entry name" value="HATPase_dom"/>
</dbReference>
<keyword evidence="7" id="KW-1133">Transmembrane helix</keyword>
<dbReference type="PRINTS" id="PR00344">
    <property type="entry name" value="BCTRLSENSOR"/>
</dbReference>
<feature type="transmembrane region" description="Helical" evidence="7">
    <location>
        <begin position="88"/>
        <end position="108"/>
    </location>
</feature>
<dbReference type="Gene3D" id="3.30.565.10">
    <property type="entry name" value="Histidine kinase-like ATPase, C-terminal domain"/>
    <property type="match status" value="1"/>
</dbReference>
<dbReference type="SMART" id="SM00387">
    <property type="entry name" value="HATPase_c"/>
    <property type="match status" value="1"/>
</dbReference>
<evidence type="ECO:0000256" key="6">
    <source>
        <dbReference type="SAM" id="MobiDB-lite"/>
    </source>
</evidence>
<dbReference type="EC" id="2.7.13.3" evidence="2"/>